<gene>
    <name evidence="1" type="ORF">HYN48_06005</name>
</gene>
<dbReference type="Proteomes" id="UP000244193">
    <property type="component" value="Chromosome"/>
</dbReference>
<organism evidence="1 2">
    <name type="scientific">Flavobacterium magnum</name>
    <dbReference type="NCBI Taxonomy" id="2162713"/>
    <lineage>
        <taxon>Bacteria</taxon>
        <taxon>Pseudomonadati</taxon>
        <taxon>Bacteroidota</taxon>
        <taxon>Flavobacteriia</taxon>
        <taxon>Flavobacteriales</taxon>
        <taxon>Flavobacteriaceae</taxon>
        <taxon>Flavobacterium</taxon>
    </lineage>
</organism>
<dbReference type="AlphaFoldDB" id="A0A2S0RDR3"/>
<sequence length="66" mass="7371">MEPQPIQVGVLFFRDATQFGQSPASSPLASPGSAKASGFLRPQLETHIFFTNIQKSSHYRWAFFLV</sequence>
<evidence type="ECO:0000313" key="1">
    <source>
        <dbReference type="EMBL" id="AWA29669.1"/>
    </source>
</evidence>
<reference evidence="1 2" key="1">
    <citation type="submission" date="2018-04" db="EMBL/GenBank/DDBJ databases">
        <title>Genome sequencing of Flavobacterium sp. HYN0048.</title>
        <authorList>
            <person name="Yi H."/>
            <person name="Baek C."/>
        </authorList>
    </citation>
    <scope>NUCLEOTIDE SEQUENCE [LARGE SCALE GENOMIC DNA]</scope>
    <source>
        <strain evidence="1 2">HYN0048</strain>
    </source>
</reference>
<proteinExistence type="predicted"/>
<accession>A0A2S0RDR3</accession>
<name>A0A2S0RDR3_9FLAO</name>
<dbReference type="EMBL" id="CP028811">
    <property type="protein sequence ID" value="AWA29669.1"/>
    <property type="molecule type" value="Genomic_DNA"/>
</dbReference>
<evidence type="ECO:0000313" key="2">
    <source>
        <dbReference type="Proteomes" id="UP000244193"/>
    </source>
</evidence>
<keyword evidence="2" id="KW-1185">Reference proteome</keyword>
<dbReference type="KEGG" id="fmg:HYN48_06005"/>
<protein>
    <submittedName>
        <fullName evidence="1">Uncharacterized protein</fullName>
    </submittedName>
</protein>